<accession>A0ABS7IBJ0</accession>
<sequence length="112" mass="12008">MVLVTDELKRKSAEIGADIDDIRRRISALEQQQSALNVVMRLPHVSAWCGGAGTAMVPTGSSGFSKTLTVDAAPFARSIRLSGRSPRQSAAQRWQIEFGAPGWSIVIGISGR</sequence>
<evidence type="ECO:0000313" key="2">
    <source>
        <dbReference type="Proteomes" id="UP000770629"/>
    </source>
</evidence>
<dbReference type="EMBL" id="JABDYF010000001">
    <property type="protein sequence ID" value="MBX5088490.1"/>
    <property type="molecule type" value="Genomic_DNA"/>
</dbReference>
<dbReference type="RefSeq" id="WP_221118637.1">
    <property type="nucleotide sequence ID" value="NZ_JABDXZ010000005.1"/>
</dbReference>
<proteinExistence type="predicted"/>
<reference evidence="1 2" key="1">
    <citation type="submission" date="2020-04" db="EMBL/GenBank/DDBJ databases">
        <title>Global-level population genomics: horizontal gene transfer, symbiosis and evolution in Rhizobia.</title>
        <authorList>
            <person name="Gai Y."/>
        </authorList>
    </citation>
    <scope>NUCLEOTIDE SEQUENCE [LARGE SCALE GENOMIC DNA]</scope>
    <source>
        <strain evidence="1 2">BLR33</strain>
    </source>
</reference>
<dbReference type="Proteomes" id="UP000770629">
    <property type="component" value="Unassembled WGS sequence"/>
</dbReference>
<gene>
    <name evidence="1" type="ORF">HJB60_04775</name>
</gene>
<evidence type="ECO:0000313" key="1">
    <source>
        <dbReference type="EMBL" id="MBX5088490.1"/>
    </source>
</evidence>
<name>A0ABS7IBJ0_9HYPH</name>
<comment type="caution">
    <text evidence="1">The sequence shown here is derived from an EMBL/GenBank/DDBJ whole genome shotgun (WGS) entry which is preliminary data.</text>
</comment>
<keyword evidence="2" id="KW-1185">Reference proteome</keyword>
<organism evidence="1 2">
    <name type="scientific">Rhizobium lentis</name>
    <dbReference type="NCBI Taxonomy" id="1138194"/>
    <lineage>
        <taxon>Bacteria</taxon>
        <taxon>Pseudomonadati</taxon>
        <taxon>Pseudomonadota</taxon>
        <taxon>Alphaproteobacteria</taxon>
        <taxon>Hyphomicrobiales</taxon>
        <taxon>Rhizobiaceae</taxon>
        <taxon>Rhizobium/Agrobacterium group</taxon>
        <taxon>Rhizobium</taxon>
    </lineage>
</organism>
<protein>
    <submittedName>
        <fullName evidence="1">Uncharacterized protein</fullName>
    </submittedName>
</protein>